<feature type="compositionally biased region" description="Gly residues" evidence="1">
    <location>
        <begin position="125"/>
        <end position="134"/>
    </location>
</feature>
<evidence type="ECO:0000256" key="1">
    <source>
        <dbReference type="SAM" id="MobiDB-lite"/>
    </source>
</evidence>
<feature type="compositionally biased region" description="Basic and acidic residues" evidence="1">
    <location>
        <begin position="226"/>
        <end position="259"/>
    </location>
</feature>
<name>A0A6J4TX82_9BACT</name>
<feature type="non-terminal residue" evidence="2">
    <location>
        <position position="1"/>
    </location>
</feature>
<protein>
    <submittedName>
        <fullName evidence="2">Dipeptide transport system permease protein DppC</fullName>
    </submittedName>
</protein>
<accession>A0A6J4TX82</accession>
<feature type="compositionally biased region" description="Low complexity" evidence="1">
    <location>
        <begin position="197"/>
        <end position="223"/>
    </location>
</feature>
<feature type="compositionally biased region" description="Low complexity" evidence="1">
    <location>
        <begin position="307"/>
        <end position="324"/>
    </location>
</feature>
<proteinExistence type="predicted"/>
<feature type="non-terminal residue" evidence="2">
    <location>
        <position position="324"/>
    </location>
</feature>
<evidence type="ECO:0000313" key="2">
    <source>
        <dbReference type="EMBL" id="CAA9534440.1"/>
    </source>
</evidence>
<feature type="region of interest" description="Disordered" evidence="1">
    <location>
        <begin position="176"/>
        <end position="324"/>
    </location>
</feature>
<gene>
    <name evidence="2" type="ORF">AVDCRST_MAG73-1243</name>
</gene>
<feature type="compositionally biased region" description="Basic and acidic residues" evidence="1">
    <location>
        <begin position="285"/>
        <end position="304"/>
    </location>
</feature>
<organism evidence="2">
    <name type="scientific">uncultured Thermomicrobiales bacterium</name>
    <dbReference type="NCBI Taxonomy" id="1645740"/>
    <lineage>
        <taxon>Bacteria</taxon>
        <taxon>Pseudomonadati</taxon>
        <taxon>Thermomicrobiota</taxon>
        <taxon>Thermomicrobia</taxon>
        <taxon>Thermomicrobiales</taxon>
        <taxon>environmental samples</taxon>
    </lineage>
</organism>
<sequence length="324" mass="33629">GPASPAVRDPGLRRGARYRHVGGRSGPRQRPGARPPAGDPRVLQARLAPPAAGQGGDGRPGDRGPDGALFAVGRPDLRVRDRLLLLPEQSPDDAPGAGRGRLHPRHGRERAGYLDPPRLRRSGLAAGGGPGGDGDAGDRGGGRVGGWILRWVHRLDPDAAGRRAVGAAGVVAADPDHRALQTGADPARVRDRGARLGGDLAPDPGRGPGAAAPRVRRGGPAAGIEQHPDHHPPHPAERDADRDRLAVAGDPRLDPDRGDALLPRSGRAGADPVLGQHAAGSEGQLHQELDRGLHPRVRDLHHQSGDQPARQRAAGRAGPAVEQL</sequence>
<reference evidence="2" key="1">
    <citation type="submission" date="2020-02" db="EMBL/GenBank/DDBJ databases">
        <authorList>
            <person name="Meier V. D."/>
        </authorList>
    </citation>
    <scope>NUCLEOTIDE SEQUENCE</scope>
    <source>
        <strain evidence="2">AVDCRST_MAG73</strain>
    </source>
</reference>
<dbReference type="AlphaFoldDB" id="A0A6J4TX82"/>
<dbReference type="EMBL" id="CADCWE010000079">
    <property type="protein sequence ID" value="CAA9534440.1"/>
    <property type="molecule type" value="Genomic_DNA"/>
</dbReference>
<feature type="region of interest" description="Disordered" evidence="1">
    <location>
        <begin position="1"/>
        <end position="143"/>
    </location>
</feature>